<comment type="caution">
    <text evidence="1">The sequence shown here is derived from an EMBL/GenBank/DDBJ whole genome shotgun (WGS) entry which is preliminary data.</text>
</comment>
<name>A0A5B7GNT2_PORTR</name>
<organism evidence="1 2">
    <name type="scientific">Portunus trituberculatus</name>
    <name type="common">Swimming crab</name>
    <name type="synonym">Neptunus trituberculatus</name>
    <dbReference type="NCBI Taxonomy" id="210409"/>
    <lineage>
        <taxon>Eukaryota</taxon>
        <taxon>Metazoa</taxon>
        <taxon>Ecdysozoa</taxon>
        <taxon>Arthropoda</taxon>
        <taxon>Crustacea</taxon>
        <taxon>Multicrustacea</taxon>
        <taxon>Malacostraca</taxon>
        <taxon>Eumalacostraca</taxon>
        <taxon>Eucarida</taxon>
        <taxon>Decapoda</taxon>
        <taxon>Pleocyemata</taxon>
        <taxon>Brachyura</taxon>
        <taxon>Eubrachyura</taxon>
        <taxon>Portunoidea</taxon>
        <taxon>Portunidae</taxon>
        <taxon>Portuninae</taxon>
        <taxon>Portunus</taxon>
    </lineage>
</organism>
<dbReference type="EMBL" id="VSRR010015864">
    <property type="protein sequence ID" value="MPC58638.1"/>
    <property type="molecule type" value="Genomic_DNA"/>
</dbReference>
<sequence length="9" mass="1014">MPEIDHSVS</sequence>
<evidence type="ECO:0000313" key="1">
    <source>
        <dbReference type="EMBL" id="MPC58638.1"/>
    </source>
</evidence>
<protein>
    <submittedName>
        <fullName evidence="1">Uncharacterized protein</fullName>
    </submittedName>
</protein>
<proteinExistence type="predicted"/>
<dbReference type="Proteomes" id="UP000324222">
    <property type="component" value="Unassembled WGS sequence"/>
</dbReference>
<accession>A0A5B7GNT2</accession>
<gene>
    <name evidence="1" type="ORF">E2C01_052645</name>
</gene>
<reference evidence="1 2" key="1">
    <citation type="submission" date="2019-05" db="EMBL/GenBank/DDBJ databases">
        <title>Another draft genome of Portunus trituberculatus and its Hox gene families provides insights of decapod evolution.</title>
        <authorList>
            <person name="Jeong J.-H."/>
            <person name="Song I."/>
            <person name="Kim S."/>
            <person name="Choi T."/>
            <person name="Kim D."/>
            <person name="Ryu S."/>
            <person name="Kim W."/>
        </authorList>
    </citation>
    <scope>NUCLEOTIDE SEQUENCE [LARGE SCALE GENOMIC DNA]</scope>
    <source>
        <tissue evidence="1">Muscle</tissue>
    </source>
</reference>
<evidence type="ECO:0000313" key="2">
    <source>
        <dbReference type="Proteomes" id="UP000324222"/>
    </source>
</evidence>
<keyword evidence="2" id="KW-1185">Reference proteome</keyword>